<keyword evidence="1" id="KW-0812">Transmembrane</keyword>
<feature type="domain" description="Conjugative transposon TraJ C-terminal" evidence="2">
    <location>
        <begin position="4"/>
        <end position="99"/>
    </location>
</feature>
<dbReference type="AlphaFoldDB" id="J9F7L9"/>
<dbReference type="InterPro" id="IPR012424">
    <property type="entry name" value="Conjugative_transposon_TraJ_C"/>
</dbReference>
<keyword evidence="1" id="KW-0472">Membrane</keyword>
<evidence type="ECO:0000313" key="3">
    <source>
        <dbReference type="EMBL" id="EJW90448.1"/>
    </source>
</evidence>
<feature type="non-terminal residue" evidence="3">
    <location>
        <position position="119"/>
    </location>
</feature>
<organism evidence="3">
    <name type="scientific">gut metagenome</name>
    <dbReference type="NCBI Taxonomy" id="749906"/>
    <lineage>
        <taxon>unclassified sequences</taxon>
        <taxon>metagenomes</taxon>
        <taxon>organismal metagenomes</taxon>
    </lineage>
</organism>
<name>J9F7L9_9ZZZZ</name>
<keyword evidence="1" id="KW-1133">Transmembrane helix</keyword>
<protein>
    <recommendedName>
        <fullName evidence="2">Conjugative transposon TraJ C-terminal domain-containing protein</fullName>
    </recommendedName>
</protein>
<accession>J9F7L9</accession>
<reference evidence="3" key="1">
    <citation type="journal article" date="2012" name="PLoS ONE">
        <title>Gene sets for utilization of primary and secondary nutrition supplies in the distal gut of endangered iberian lynx.</title>
        <authorList>
            <person name="Alcaide M."/>
            <person name="Messina E."/>
            <person name="Richter M."/>
            <person name="Bargiela R."/>
            <person name="Peplies J."/>
            <person name="Huws S.A."/>
            <person name="Newbold C.J."/>
            <person name="Golyshin P.N."/>
            <person name="Simon M.A."/>
            <person name="Lopez G."/>
            <person name="Yakimov M.M."/>
            <person name="Ferrer M."/>
        </authorList>
    </citation>
    <scope>NUCLEOTIDE SEQUENCE</scope>
</reference>
<proteinExistence type="predicted"/>
<dbReference type="Pfam" id="PF07863">
    <property type="entry name" value="CtnDOT_TraJ"/>
    <property type="match status" value="1"/>
</dbReference>
<evidence type="ECO:0000259" key="2">
    <source>
        <dbReference type="Pfam" id="PF07863"/>
    </source>
</evidence>
<sequence length="119" mass="13978">MYNVENLGNTINNYAQRAAVAAETKVSEWINDIIRFIGELIFQMSYYGILVAQRIFMAIMMIFCPIMFSLSLAPPWSSAWSQWMSKFLSLSLWGFVTYMCIYYIDFILLYNLQQDMIAY</sequence>
<gene>
    <name evidence="3" type="ORF">EVA_21445</name>
</gene>
<comment type="caution">
    <text evidence="3">The sequence shown here is derived from an EMBL/GenBank/DDBJ whole genome shotgun (WGS) entry which is preliminary data.</text>
</comment>
<dbReference type="EMBL" id="AMCI01008837">
    <property type="protein sequence ID" value="EJW90448.1"/>
    <property type="molecule type" value="Genomic_DNA"/>
</dbReference>
<feature type="transmembrane region" description="Helical" evidence="1">
    <location>
        <begin position="45"/>
        <end position="70"/>
    </location>
</feature>
<feature type="transmembrane region" description="Helical" evidence="1">
    <location>
        <begin position="90"/>
        <end position="112"/>
    </location>
</feature>
<evidence type="ECO:0000256" key="1">
    <source>
        <dbReference type="SAM" id="Phobius"/>
    </source>
</evidence>